<dbReference type="STRING" id="53326.A0A016RTN5"/>
<dbReference type="AlphaFoldDB" id="A0A016RTN5"/>
<feature type="compositionally biased region" description="Polar residues" evidence="1">
    <location>
        <begin position="131"/>
        <end position="154"/>
    </location>
</feature>
<keyword evidence="3" id="KW-1185">Reference proteome</keyword>
<protein>
    <submittedName>
        <fullName evidence="2">Uncharacterized protein</fullName>
    </submittedName>
</protein>
<comment type="caution">
    <text evidence="2">The sequence shown here is derived from an EMBL/GenBank/DDBJ whole genome shotgun (WGS) entry which is preliminary data.</text>
</comment>
<proteinExistence type="predicted"/>
<evidence type="ECO:0000313" key="2">
    <source>
        <dbReference type="EMBL" id="EYB81750.1"/>
    </source>
</evidence>
<organism evidence="2 3">
    <name type="scientific">Ancylostoma ceylanicum</name>
    <dbReference type="NCBI Taxonomy" id="53326"/>
    <lineage>
        <taxon>Eukaryota</taxon>
        <taxon>Metazoa</taxon>
        <taxon>Ecdysozoa</taxon>
        <taxon>Nematoda</taxon>
        <taxon>Chromadorea</taxon>
        <taxon>Rhabditida</taxon>
        <taxon>Rhabditina</taxon>
        <taxon>Rhabditomorpha</taxon>
        <taxon>Strongyloidea</taxon>
        <taxon>Ancylostomatidae</taxon>
        <taxon>Ancylostomatinae</taxon>
        <taxon>Ancylostoma</taxon>
    </lineage>
</organism>
<reference evidence="3" key="1">
    <citation type="journal article" date="2015" name="Nat. Genet.">
        <title>The genome and transcriptome of the zoonotic hookworm Ancylostoma ceylanicum identify infection-specific gene families.</title>
        <authorList>
            <person name="Schwarz E.M."/>
            <person name="Hu Y."/>
            <person name="Antoshechkin I."/>
            <person name="Miller M.M."/>
            <person name="Sternberg P.W."/>
            <person name="Aroian R.V."/>
        </authorList>
    </citation>
    <scope>NUCLEOTIDE SEQUENCE</scope>
    <source>
        <strain evidence="3">HY135</strain>
    </source>
</reference>
<name>A0A016RTN5_9BILA</name>
<gene>
    <name evidence="2" type="primary">Acey_s0374.g198</name>
    <name evidence="2" type="ORF">Y032_0374g198</name>
</gene>
<sequence>MQSSNDVRQFRASSPLRQRLRSGRRYVGNLHWDSSASDLSDGTAESLTRYIEELENPLRSDSFSSISTVTAREEFETAIDNIKRGIFLFGNSRGKGVPITELSTVMDSPPDLSPNAPPTGFEEPSNYFANLQATPAPPSASSTGQASTEGSVDSSGFEKVDHDVLEEYGQQFVNQMQQSLFGKLPETDLSILWFVGVWRADTSPEPEDPITQSDVFVAADFADLRRMTPDMYSMTHCP</sequence>
<feature type="region of interest" description="Disordered" evidence="1">
    <location>
        <begin position="131"/>
        <end position="156"/>
    </location>
</feature>
<evidence type="ECO:0000256" key="1">
    <source>
        <dbReference type="SAM" id="MobiDB-lite"/>
    </source>
</evidence>
<evidence type="ECO:0000313" key="3">
    <source>
        <dbReference type="Proteomes" id="UP000024635"/>
    </source>
</evidence>
<accession>A0A016RTN5</accession>
<dbReference type="OrthoDB" id="5850546at2759"/>
<dbReference type="Proteomes" id="UP000024635">
    <property type="component" value="Unassembled WGS sequence"/>
</dbReference>
<dbReference type="EMBL" id="JARK01001710">
    <property type="protein sequence ID" value="EYB81750.1"/>
    <property type="molecule type" value="Genomic_DNA"/>
</dbReference>